<proteinExistence type="predicted"/>
<feature type="region of interest" description="Disordered" evidence="1">
    <location>
        <begin position="381"/>
        <end position="412"/>
    </location>
</feature>
<dbReference type="AlphaFoldDB" id="A0A9X2IN96"/>
<dbReference type="RefSeq" id="WP_251222017.1">
    <property type="nucleotide sequence ID" value="NZ_JAMBOL010000002.1"/>
</dbReference>
<dbReference type="EMBL" id="JAMBOL010000002">
    <property type="protein sequence ID" value="MCM3713197.1"/>
    <property type="molecule type" value="Genomic_DNA"/>
</dbReference>
<evidence type="ECO:0000259" key="2">
    <source>
        <dbReference type="Pfam" id="PF02120"/>
    </source>
</evidence>
<feature type="region of interest" description="Disordered" evidence="1">
    <location>
        <begin position="229"/>
        <end position="255"/>
    </location>
</feature>
<organism evidence="3 4">
    <name type="scientific">Halalkalibacter oceani</name>
    <dbReference type="NCBI Taxonomy" id="1653776"/>
    <lineage>
        <taxon>Bacteria</taxon>
        <taxon>Bacillati</taxon>
        <taxon>Bacillota</taxon>
        <taxon>Bacilli</taxon>
        <taxon>Bacillales</taxon>
        <taxon>Bacillaceae</taxon>
        <taxon>Halalkalibacter</taxon>
    </lineage>
</organism>
<keyword evidence="3" id="KW-0966">Cell projection</keyword>
<reference evidence="3" key="1">
    <citation type="submission" date="2022-05" db="EMBL/GenBank/DDBJ databases">
        <title>Comparative Genomics of Spacecraft Associated Microbes.</title>
        <authorList>
            <person name="Tran M.T."/>
            <person name="Wright A."/>
            <person name="Seuylemezian A."/>
            <person name="Eisen J."/>
            <person name="Coil D."/>
        </authorList>
    </citation>
    <scope>NUCLEOTIDE SEQUENCE</scope>
    <source>
        <strain evidence="3">214.1.1</strain>
    </source>
</reference>
<dbReference type="InterPro" id="IPR038610">
    <property type="entry name" value="FliK-like_C_sf"/>
</dbReference>
<dbReference type="CDD" id="cd17470">
    <property type="entry name" value="T3SS_Flik_C"/>
    <property type="match status" value="1"/>
</dbReference>
<dbReference type="Gene3D" id="3.30.750.140">
    <property type="match status" value="1"/>
</dbReference>
<feature type="domain" description="Flagellar hook-length control protein-like C-terminal" evidence="2">
    <location>
        <begin position="302"/>
        <end position="379"/>
    </location>
</feature>
<dbReference type="InterPro" id="IPR021136">
    <property type="entry name" value="Flagellar_hook_control-like_C"/>
</dbReference>
<comment type="caution">
    <text evidence="3">The sequence shown here is derived from an EMBL/GenBank/DDBJ whole genome shotgun (WGS) entry which is preliminary data.</text>
</comment>
<name>A0A9X2IN96_9BACI</name>
<evidence type="ECO:0000313" key="4">
    <source>
        <dbReference type="Proteomes" id="UP001139179"/>
    </source>
</evidence>
<evidence type="ECO:0000313" key="3">
    <source>
        <dbReference type="EMBL" id="MCM3713197.1"/>
    </source>
</evidence>
<keyword evidence="3" id="KW-0282">Flagellum</keyword>
<evidence type="ECO:0000256" key="1">
    <source>
        <dbReference type="SAM" id="MobiDB-lite"/>
    </source>
</evidence>
<keyword evidence="3" id="KW-0969">Cilium</keyword>
<accession>A0A9X2IN96</accession>
<sequence>MNPIMMVANTLPAQGSQSAGKGQAPMSADVSFLQLLGGLLSEDTVKTLATEISSEEQEQAATELLLELIQLFKEGGLELNPDMLEGKEAKQLFHLLPIEWQADVEHLLSLENEDAQLAELISWPEEQQALFVLLAAVQQESAVGAPQAKSQEQANVLQHLLPRLFPGFSLQPKQGQSNIGLLEEVVKHLEFKLQGMPRTAIEPKAFLEAITAKSTSMQQLPQPFSMPVTAETTNSPSTQQPFGQRPVVSEASSPNSGLTLLQTGIEQTMTKAEQATIHIGDKLPRDVQQQQFLRQFQMILQRGALTQNQQGMQTFSVKLYPEHLGRLDIQLVQMEGSIVAKIMTGSTATRELIEAQLAQLRQAFAQQQITVERIEVTEQYLQKDRDQSSNERGEEQANENQPEQGEDEAAAFEDVLSELTFNEQV</sequence>
<feature type="compositionally biased region" description="Polar residues" evidence="1">
    <location>
        <begin position="230"/>
        <end position="242"/>
    </location>
</feature>
<feature type="compositionally biased region" description="Basic and acidic residues" evidence="1">
    <location>
        <begin position="381"/>
        <end position="395"/>
    </location>
</feature>
<dbReference type="Pfam" id="PF02120">
    <property type="entry name" value="Flg_hook"/>
    <property type="match status" value="1"/>
</dbReference>
<protein>
    <submittedName>
        <fullName evidence="3">Flagellar hook-length control protein FliK</fullName>
    </submittedName>
</protein>
<keyword evidence="4" id="KW-1185">Reference proteome</keyword>
<gene>
    <name evidence="3" type="ORF">M3202_03805</name>
</gene>
<dbReference type="Proteomes" id="UP001139179">
    <property type="component" value="Unassembled WGS sequence"/>
</dbReference>